<evidence type="ECO:0000313" key="2">
    <source>
        <dbReference type="EMBL" id="KAK5050924.1"/>
    </source>
</evidence>
<dbReference type="InterPro" id="IPR051057">
    <property type="entry name" value="PI-PLC_domain"/>
</dbReference>
<feature type="signal peptide" evidence="1">
    <location>
        <begin position="1"/>
        <end position="17"/>
    </location>
</feature>
<reference evidence="2 3" key="1">
    <citation type="submission" date="2023-08" db="EMBL/GenBank/DDBJ databases">
        <title>Black Yeasts Isolated from many extreme environments.</title>
        <authorList>
            <person name="Coleine C."/>
            <person name="Stajich J.E."/>
            <person name="Selbmann L."/>
        </authorList>
    </citation>
    <scope>NUCLEOTIDE SEQUENCE [LARGE SCALE GENOMIC DNA]</scope>
    <source>
        <strain evidence="2 3">CCFEE 5792</strain>
    </source>
</reference>
<dbReference type="RefSeq" id="XP_064705424.1">
    <property type="nucleotide sequence ID" value="XM_064847071.1"/>
</dbReference>
<dbReference type="GO" id="GO:0008081">
    <property type="term" value="F:phosphoric diester hydrolase activity"/>
    <property type="evidence" value="ECO:0007669"/>
    <property type="project" value="InterPro"/>
</dbReference>
<protein>
    <recommendedName>
        <fullName evidence="4">PLC-like phosphodiesterase</fullName>
    </recommendedName>
</protein>
<dbReference type="InterPro" id="IPR017946">
    <property type="entry name" value="PLC-like_Pdiesterase_TIM-brl"/>
</dbReference>
<evidence type="ECO:0008006" key="4">
    <source>
        <dbReference type="Google" id="ProtNLM"/>
    </source>
</evidence>
<dbReference type="PANTHER" id="PTHR13593:SF140">
    <property type="entry name" value="PLC-LIKE PHOSPHODIESTERASE"/>
    <property type="match status" value="1"/>
</dbReference>
<dbReference type="Gene3D" id="3.20.20.190">
    <property type="entry name" value="Phosphatidylinositol (PI) phosphodiesterase"/>
    <property type="match status" value="1"/>
</dbReference>
<gene>
    <name evidence="2" type="ORF">LTR84_003483</name>
</gene>
<name>A0AAV9N9B5_9EURO</name>
<feature type="chain" id="PRO_5043440686" description="PLC-like phosphodiesterase" evidence="1">
    <location>
        <begin position="18"/>
        <end position="453"/>
    </location>
</feature>
<organism evidence="2 3">
    <name type="scientific">Exophiala bonariae</name>
    <dbReference type="NCBI Taxonomy" id="1690606"/>
    <lineage>
        <taxon>Eukaryota</taxon>
        <taxon>Fungi</taxon>
        <taxon>Dikarya</taxon>
        <taxon>Ascomycota</taxon>
        <taxon>Pezizomycotina</taxon>
        <taxon>Eurotiomycetes</taxon>
        <taxon>Chaetothyriomycetidae</taxon>
        <taxon>Chaetothyriales</taxon>
        <taxon>Herpotrichiellaceae</taxon>
        <taxon>Exophiala</taxon>
    </lineage>
</organism>
<dbReference type="PANTHER" id="PTHR13593">
    <property type="match status" value="1"/>
</dbReference>
<dbReference type="SUPFAM" id="SSF51695">
    <property type="entry name" value="PLC-like phosphodiesterases"/>
    <property type="match status" value="1"/>
</dbReference>
<dbReference type="AlphaFoldDB" id="A0AAV9N9B5"/>
<evidence type="ECO:0000256" key="1">
    <source>
        <dbReference type="SAM" id="SignalP"/>
    </source>
</evidence>
<comment type="caution">
    <text evidence="2">The sequence shown here is derived from an EMBL/GenBank/DDBJ whole genome shotgun (WGS) entry which is preliminary data.</text>
</comment>
<dbReference type="Pfam" id="PF26146">
    <property type="entry name" value="PI-PLC_X"/>
    <property type="match status" value="1"/>
</dbReference>
<dbReference type="Proteomes" id="UP001358417">
    <property type="component" value="Unassembled WGS sequence"/>
</dbReference>
<dbReference type="EMBL" id="JAVRRD010000016">
    <property type="protein sequence ID" value="KAK5050924.1"/>
    <property type="molecule type" value="Genomic_DNA"/>
</dbReference>
<keyword evidence="3" id="KW-1185">Reference proteome</keyword>
<keyword evidence="1" id="KW-0732">Signal</keyword>
<evidence type="ECO:0000313" key="3">
    <source>
        <dbReference type="Proteomes" id="UP001358417"/>
    </source>
</evidence>
<sequence length="453" mass="49001">MRASLLVIVGFVHQVFSQSITLSGTDTAAATSTAPDYVTSGVTYVDESSTLSITSTGDYGSITDLSSAIASANGTMSSNATTTGNSTSATQTLLVGSARTTTALNGTAAGNSTASATSSAAQPSNTVPCNGFPEFCARKYSNITHVAAHNSPFVRPGNLAANQMLDVETQLNDGIRMLQFQTHLENGTIYLCHSSCEILNVGTLEDYLRTVTRWLRANPYDIVTILMGNSDVLNPHNYTAPVINSGLIDFVYTAPTRPMPLDSWPTLSEMIFSNSRAVVMLDYEANQEEIPWLLDEFSQLWETPFSPTDRDFPCTAQRPPDRPRENREDRMYMMNQNLNLDVSLVGVSIDIPASNMLNETNAVEGYGSAGWSVLNCTREWNRPPTFLLVDFYNIGNFNGSVFQVAADANGVTYNRDSCCGLEERRTRNAGSATGVPIGWILSLLCAVSMAVSL</sequence>
<proteinExistence type="predicted"/>
<accession>A0AAV9N9B5</accession>
<dbReference type="GO" id="GO:0006629">
    <property type="term" value="P:lipid metabolic process"/>
    <property type="evidence" value="ECO:0007669"/>
    <property type="project" value="InterPro"/>
</dbReference>
<dbReference type="GeneID" id="89971670"/>